<dbReference type="Gene3D" id="3.40.720.10">
    <property type="entry name" value="Alkaline Phosphatase, subunit A"/>
    <property type="match status" value="1"/>
</dbReference>
<dbReference type="EMBL" id="WNVG01001191">
    <property type="protein sequence ID" value="MDZ5035037.1"/>
    <property type="molecule type" value="Genomic_DNA"/>
</dbReference>
<dbReference type="SUPFAM" id="SSF53649">
    <property type="entry name" value="Alkaline phosphatase-like"/>
    <property type="match status" value="1"/>
</dbReference>
<dbReference type="InterPro" id="IPR002591">
    <property type="entry name" value="Phosphodiest/P_Trfase"/>
</dbReference>
<accession>A0AAW9J9C5</accession>
<proteinExistence type="predicted"/>
<feature type="non-terminal residue" evidence="1">
    <location>
        <position position="145"/>
    </location>
</feature>
<feature type="non-terminal residue" evidence="1">
    <location>
        <position position="1"/>
    </location>
</feature>
<organism evidence="1 2">
    <name type="scientific">Clostridium perfringens</name>
    <dbReference type="NCBI Taxonomy" id="1502"/>
    <lineage>
        <taxon>Bacteria</taxon>
        <taxon>Bacillati</taxon>
        <taxon>Bacillota</taxon>
        <taxon>Clostridia</taxon>
        <taxon>Eubacteriales</taxon>
        <taxon>Clostridiaceae</taxon>
        <taxon>Clostridium</taxon>
    </lineage>
</organism>
<sequence>NKYIKSKTLFELARENDLTTASLLWPVTGRSSIDYNLPEIFCTKPWHNQLVMSNLSGSLKYQLDLNKKFGHIRNGISQPALDNFVQESVKYTILKYKPNLMLIHFTDVDAHRHYHGYNSIEANEALKRHDIRLGEIIDTLKEANI</sequence>
<evidence type="ECO:0000313" key="2">
    <source>
        <dbReference type="Proteomes" id="UP001289066"/>
    </source>
</evidence>
<protein>
    <submittedName>
        <fullName evidence="1">Alkaline phosphatase family protein</fullName>
    </submittedName>
</protein>
<name>A0AAW9J9C5_CLOPF</name>
<gene>
    <name evidence="1" type="ORF">GNF81_20335</name>
</gene>
<evidence type="ECO:0000313" key="1">
    <source>
        <dbReference type="EMBL" id="MDZ5035037.1"/>
    </source>
</evidence>
<dbReference type="AlphaFoldDB" id="A0AAW9J9C5"/>
<dbReference type="Pfam" id="PF01663">
    <property type="entry name" value="Phosphodiest"/>
    <property type="match status" value="1"/>
</dbReference>
<dbReference type="Proteomes" id="UP001289066">
    <property type="component" value="Unassembled WGS sequence"/>
</dbReference>
<dbReference type="InterPro" id="IPR017850">
    <property type="entry name" value="Alkaline_phosphatase_core_sf"/>
</dbReference>
<dbReference type="RefSeq" id="WP_322413392.1">
    <property type="nucleotide sequence ID" value="NZ_WNVG01001191.1"/>
</dbReference>
<reference evidence="1" key="1">
    <citation type="submission" date="2019-11" db="EMBL/GenBank/DDBJ databases">
        <title>Characterization of Clostridium perfringens isolates from swine manure treated agricultural soils.</title>
        <authorList>
            <person name="Wushke S.T."/>
        </authorList>
    </citation>
    <scope>NUCLEOTIDE SEQUENCE</scope>
    <source>
        <strain evidence="1">X15</strain>
    </source>
</reference>
<comment type="caution">
    <text evidence="1">The sequence shown here is derived from an EMBL/GenBank/DDBJ whole genome shotgun (WGS) entry which is preliminary data.</text>
</comment>